<dbReference type="RefSeq" id="WP_119516145.1">
    <property type="nucleotide sequence ID" value="NZ_NQYH01000005.1"/>
</dbReference>
<dbReference type="EMBL" id="NQYH01000005">
    <property type="protein sequence ID" value="RIY41155.1"/>
    <property type="molecule type" value="Genomic_DNA"/>
</dbReference>
<dbReference type="OrthoDB" id="9927540at2"/>
<accession>A0A3A1YUA4</accession>
<comment type="caution">
    <text evidence="1">The sequence shown here is derived from an EMBL/GenBank/DDBJ whole genome shotgun (WGS) entry which is preliminary data.</text>
</comment>
<organism evidence="1 2">
    <name type="scientific">Neopusillimonas maritima</name>
    <dbReference type="NCBI Taxonomy" id="2026239"/>
    <lineage>
        <taxon>Bacteria</taxon>
        <taxon>Pseudomonadati</taxon>
        <taxon>Pseudomonadota</taxon>
        <taxon>Betaproteobacteria</taxon>
        <taxon>Burkholderiales</taxon>
        <taxon>Alcaligenaceae</taxon>
        <taxon>Neopusillimonas</taxon>
    </lineage>
</organism>
<dbReference type="Proteomes" id="UP000266206">
    <property type="component" value="Unassembled WGS sequence"/>
</dbReference>
<evidence type="ECO:0000313" key="1">
    <source>
        <dbReference type="EMBL" id="RIY41155.1"/>
    </source>
</evidence>
<sequence>MSQISESLRPILNTLCAHGGVIGGDVALWCLLHDQPDVPLIQLGTVEVFVPNDAQFEQFGDMANDQVQITYWPGYGKSNDKLIAQCAISLEHWKVLNPGHLLVRLLDLIELQQRPECKQILSEAVGAVAICLNENQRLIAFEAMNPSHQIRFAHLAKTFEQAHY</sequence>
<dbReference type="AlphaFoldDB" id="A0A3A1YUA4"/>
<name>A0A3A1YUA4_9BURK</name>
<proteinExistence type="predicted"/>
<protein>
    <submittedName>
        <fullName evidence="1">Uncharacterized protein</fullName>
    </submittedName>
</protein>
<evidence type="ECO:0000313" key="2">
    <source>
        <dbReference type="Proteomes" id="UP000266206"/>
    </source>
</evidence>
<gene>
    <name evidence="1" type="ORF">CJP73_08400</name>
</gene>
<reference evidence="1 2" key="1">
    <citation type="submission" date="2017-08" db="EMBL/GenBank/DDBJ databases">
        <title>Pusillimonas indicus sp. nov., a member of the family Alcaligenaceae isolated from surface seawater.</title>
        <authorList>
            <person name="Li J."/>
        </authorList>
    </citation>
    <scope>NUCLEOTIDE SEQUENCE [LARGE SCALE GENOMIC DNA]</scope>
    <source>
        <strain evidence="1 2">L52-1-41</strain>
    </source>
</reference>